<comment type="caution">
    <text evidence="6">The sequence shown here is derived from an EMBL/GenBank/DDBJ whole genome shotgun (WGS) entry which is preliminary data.</text>
</comment>
<protein>
    <submittedName>
        <fullName evidence="6">FIVAR domain-containing protein</fullName>
    </submittedName>
</protein>
<dbReference type="PANTHER" id="PTHR36848:SF2">
    <property type="entry name" value="SECRETED PROTEIN"/>
    <property type="match status" value="1"/>
</dbReference>
<evidence type="ECO:0000313" key="7">
    <source>
        <dbReference type="Proteomes" id="UP000649151"/>
    </source>
</evidence>
<gene>
    <name evidence="6" type="ORF">H8Z77_00270</name>
</gene>
<evidence type="ECO:0000256" key="4">
    <source>
        <dbReference type="SAM" id="SignalP"/>
    </source>
</evidence>
<keyword evidence="3" id="KW-1133">Transmembrane helix</keyword>
<reference evidence="6 7" key="1">
    <citation type="submission" date="2020-08" db="EMBL/GenBank/DDBJ databases">
        <title>Genome public.</title>
        <authorList>
            <person name="Liu C."/>
            <person name="Sun Q."/>
        </authorList>
    </citation>
    <scope>NUCLEOTIDE SEQUENCE [LARGE SCALE GENOMIC DNA]</scope>
    <source>
        <strain evidence="6 7">NSJ-27</strain>
    </source>
</reference>
<dbReference type="Pfam" id="PF07554">
    <property type="entry name" value="FIVAR"/>
    <property type="match status" value="3"/>
</dbReference>
<dbReference type="Proteomes" id="UP000649151">
    <property type="component" value="Unassembled WGS sequence"/>
</dbReference>
<dbReference type="InterPro" id="IPR008979">
    <property type="entry name" value="Galactose-bd-like_sf"/>
</dbReference>
<dbReference type="InterPro" id="IPR006104">
    <property type="entry name" value="Glyco_hydro_2_N"/>
</dbReference>
<dbReference type="Pfam" id="PF02837">
    <property type="entry name" value="Glyco_hydro_2_N"/>
    <property type="match status" value="1"/>
</dbReference>
<feature type="domain" description="Glycosyl hydrolases family 2 sugar binding" evidence="5">
    <location>
        <begin position="884"/>
        <end position="985"/>
    </location>
</feature>
<evidence type="ECO:0000313" key="6">
    <source>
        <dbReference type="EMBL" id="MBC5786465.1"/>
    </source>
</evidence>
<sequence length="1263" mass="138292">MKKTKRYAAALLAAVMVLSQGAVVNAATFTGETNNLTAFEQEFLSPDKDAKPFMRWWIAPGRMNEEEIRREVKEFADGGYSGVELQCLELAKNCSINDETWNQTMKWILQAGLDYGVQIDCTIGQMWPIATPEITDVDDIRAEQLLLNASADFTATADAMIYTTESYVFPKNLDQNRDYELIAVTAAKKLADGSYDSSTALNLLDGNQEIDFNQETGKMSWTAPSEGDWTVFYFYRQSANHTVGFGVEQYVIDHMSADATRAVTQNWENAMNSDPELKRLYEENAGSLFGDSFELKSNLWTPKMLEEFQARRGYDLTPYLPAINSNFSEIGDRVRDDLYTTMTELLAENHMGVFNEWADSHNMTLRYQAYSSKGSSPFELTDPALYTDIVEVESYALSGTNPDSYRQLSAVPNMRGDKIFSAEAAEIGNDSWRETWTDTQLQSGSDNRHLGFMHYAYRLFSAGVNKVVFHGSTYKFTDTENMFFPVQVTWPGYSAMSALSYGNEWDDKTPMWENVDIMTDALSRTQMVLQQGQGDVDLAVYRCMYGKGNIQSDITPIEQAGYTYDYVTQAILNMDNAVVGTEDGKAVLAADGPSYKALVIEPMGDGTVPEMSLDVAEKILNYAKAGLPVVIVGEAPSKVNSYPGSNENVGSSELLADADAQLVAYMDELKGLDNVKTVADRAELVTALSQLEVSPDAQPETPSNMYYNHRTTEDAELYFMYNDDENELAETVTLKGEGTPYLLDPWSGEITPIAEFISSNGMVTINVDLDSQDAMMVAIAKDGWSSKTLENTVQQTNADNAVYNVDTDSLALRSTQGGNLDAVLNDGTSVHVTAEAAENPMDLTNWTMVLNQWTEGENVHDTNIVQSDTYDLSETGLVPWYEIDSNLKNVAGVAEYTTSFELEKGWEQGQGAYLDFTDVSDVGRLFVNGTEVPMNQISLHTDIGQYLVAGKNTIVVEVSSNMSNVMFGKTPDNTYNFGIIGNVTLTPYTQTEIVVSKADKGILNSVIAYAEQAKTSGEYDNAIESVQKTFDAALENAKAVANNAAATQEEVNAAWKTLMNEIHKLGFVAGDKTALASLIEAANGINAELDRYVEAGKAEFTAALETAQTVFDDGDAMQAEINESADNLLNAMLNLRYKADKSVLEDVLAEAGKVDANAYTAESYAALQAVVAEANDVYNNENATQEEVDAAVTNVQAAMDQLVAVDGSVSEETTPSTDDTATQTGQESTTKANAAKTGDTTPLAGAVAAVIAGAVLFTLRKKK</sequence>
<comment type="similarity">
    <text evidence="1">Belongs to the glycosyl hydrolase 2 family.</text>
</comment>
<accession>A0ABR7IMU8</accession>
<dbReference type="SUPFAM" id="SSF49785">
    <property type="entry name" value="Galactose-binding domain-like"/>
    <property type="match status" value="1"/>
</dbReference>
<keyword evidence="3" id="KW-0812">Transmembrane</keyword>
<dbReference type="PANTHER" id="PTHR36848">
    <property type="entry name" value="DNA-BINDING PROTEIN (PUTATIVE SECRETED PROTEIN)-RELATED"/>
    <property type="match status" value="1"/>
</dbReference>
<feature type="chain" id="PRO_5045950598" evidence="4">
    <location>
        <begin position="27"/>
        <end position="1263"/>
    </location>
</feature>
<feature type="region of interest" description="Disordered" evidence="2">
    <location>
        <begin position="1208"/>
        <end position="1238"/>
    </location>
</feature>
<proteinExistence type="inferred from homology"/>
<evidence type="ECO:0000256" key="3">
    <source>
        <dbReference type="SAM" id="Phobius"/>
    </source>
</evidence>
<dbReference type="EMBL" id="JACOQK010000001">
    <property type="protein sequence ID" value="MBC5786465.1"/>
    <property type="molecule type" value="Genomic_DNA"/>
</dbReference>
<keyword evidence="3" id="KW-0472">Membrane</keyword>
<dbReference type="Pfam" id="PF17132">
    <property type="entry name" value="Glyco_hydro_106"/>
    <property type="match status" value="1"/>
</dbReference>
<evidence type="ECO:0000259" key="5">
    <source>
        <dbReference type="Pfam" id="PF02837"/>
    </source>
</evidence>
<dbReference type="InterPro" id="IPR053161">
    <property type="entry name" value="Ulvan_degrading_GH"/>
</dbReference>
<keyword evidence="4" id="KW-0732">Signal</keyword>
<name>A0ABR7IMU8_9CLOT</name>
<evidence type="ECO:0000256" key="2">
    <source>
        <dbReference type="SAM" id="MobiDB-lite"/>
    </source>
</evidence>
<organism evidence="6 7">
    <name type="scientific">Clostridium facile</name>
    <dbReference type="NCBI Taxonomy" id="2763035"/>
    <lineage>
        <taxon>Bacteria</taxon>
        <taxon>Bacillati</taxon>
        <taxon>Bacillota</taxon>
        <taxon>Clostridia</taxon>
        <taxon>Eubacteriales</taxon>
        <taxon>Clostridiaceae</taxon>
        <taxon>Clostridium</taxon>
    </lineage>
</organism>
<dbReference type="Gene3D" id="2.60.120.260">
    <property type="entry name" value="Galactose-binding domain-like"/>
    <property type="match status" value="1"/>
</dbReference>
<dbReference type="Gene3D" id="1.20.1270.90">
    <property type="entry name" value="AF1782-like"/>
    <property type="match status" value="3"/>
</dbReference>
<feature type="compositionally biased region" description="Low complexity" evidence="2">
    <location>
        <begin position="1210"/>
        <end position="1224"/>
    </location>
</feature>
<keyword evidence="7" id="KW-1185">Reference proteome</keyword>
<feature type="transmembrane region" description="Helical" evidence="3">
    <location>
        <begin position="1241"/>
        <end position="1259"/>
    </location>
</feature>
<feature type="signal peptide" evidence="4">
    <location>
        <begin position="1"/>
        <end position="26"/>
    </location>
</feature>
<evidence type="ECO:0000256" key="1">
    <source>
        <dbReference type="ARBA" id="ARBA00007401"/>
    </source>
</evidence>
<dbReference type="RefSeq" id="WP_186995797.1">
    <property type="nucleotide sequence ID" value="NZ_JACOQK010000001.1"/>
</dbReference>